<feature type="domain" description="HTH lacI-type" evidence="4">
    <location>
        <begin position="12"/>
        <end position="65"/>
    </location>
</feature>
<dbReference type="PANTHER" id="PTHR30146">
    <property type="entry name" value="LACI-RELATED TRANSCRIPTIONAL REPRESSOR"/>
    <property type="match status" value="1"/>
</dbReference>
<name>A0A0A0CVT9_9PROT</name>
<reference evidence="5 6" key="1">
    <citation type="submission" date="2014-01" db="EMBL/GenBank/DDBJ databases">
        <title>Genome sequence determination for a cystic fibrosis isolate, Inquilinus limosus.</title>
        <authorList>
            <person name="Pino M."/>
            <person name="Di Conza J."/>
            <person name="Gutkind G."/>
        </authorList>
    </citation>
    <scope>NUCLEOTIDE SEQUENCE [LARGE SCALE GENOMIC DNA]</scope>
    <source>
        <strain evidence="5 6">MP06</strain>
    </source>
</reference>
<dbReference type="Pfam" id="PF00356">
    <property type="entry name" value="LacI"/>
    <property type="match status" value="1"/>
</dbReference>
<organism evidence="5 6">
    <name type="scientific">Inquilinus limosus MP06</name>
    <dbReference type="NCBI Taxonomy" id="1398085"/>
    <lineage>
        <taxon>Bacteria</taxon>
        <taxon>Pseudomonadati</taxon>
        <taxon>Pseudomonadota</taxon>
        <taxon>Alphaproteobacteria</taxon>
        <taxon>Rhodospirillales</taxon>
        <taxon>Rhodospirillaceae</taxon>
        <taxon>Inquilinus</taxon>
    </lineage>
</organism>
<evidence type="ECO:0000313" key="5">
    <source>
        <dbReference type="EMBL" id="KGM30551.1"/>
    </source>
</evidence>
<dbReference type="SUPFAM" id="SSF53822">
    <property type="entry name" value="Periplasmic binding protein-like I"/>
    <property type="match status" value="1"/>
</dbReference>
<dbReference type="InterPro" id="IPR010982">
    <property type="entry name" value="Lambda_DNA-bd_dom_sf"/>
</dbReference>
<dbReference type="CDD" id="cd01575">
    <property type="entry name" value="PBP1_GntR"/>
    <property type="match status" value="1"/>
</dbReference>
<comment type="caution">
    <text evidence="5">The sequence shown here is derived from an EMBL/GenBank/DDBJ whole genome shotgun (WGS) entry which is preliminary data.</text>
</comment>
<dbReference type="GO" id="GO:0003700">
    <property type="term" value="F:DNA-binding transcription factor activity"/>
    <property type="evidence" value="ECO:0007669"/>
    <property type="project" value="TreeGrafter"/>
</dbReference>
<keyword evidence="2" id="KW-0238">DNA-binding</keyword>
<evidence type="ECO:0000259" key="4">
    <source>
        <dbReference type="PROSITE" id="PS50932"/>
    </source>
</evidence>
<keyword evidence="1" id="KW-0805">Transcription regulation</keyword>
<dbReference type="SMART" id="SM00354">
    <property type="entry name" value="HTH_LACI"/>
    <property type="match status" value="1"/>
</dbReference>
<evidence type="ECO:0000256" key="3">
    <source>
        <dbReference type="ARBA" id="ARBA00023163"/>
    </source>
</evidence>
<evidence type="ECO:0000256" key="1">
    <source>
        <dbReference type="ARBA" id="ARBA00023015"/>
    </source>
</evidence>
<dbReference type="RefSeq" id="WP_034848295.1">
    <property type="nucleotide sequence ID" value="NZ_JANX01000787.1"/>
</dbReference>
<dbReference type="Gene3D" id="3.40.50.2300">
    <property type="match status" value="2"/>
</dbReference>
<evidence type="ECO:0000313" key="6">
    <source>
        <dbReference type="Proteomes" id="UP000029995"/>
    </source>
</evidence>
<dbReference type="GO" id="GO:0000976">
    <property type="term" value="F:transcription cis-regulatory region binding"/>
    <property type="evidence" value="ECO:0007669"/>
    <property type="project" value="TreeGrafter"/>
</dbReference>
<sequence length="334" mass="35301">MARTRRADPRGITLVDIARAAGVSKITVSRVLRGGPVAGETRDRVLEIVRRLGYVPNRLAGTLSSAGSNLVGVIIPSLANIVFPDVLRGAEAVLDAAGFRSVVGVTDYDPAREEGLIEAMLAWRPAGLIVTGLEHTDRSRAMLAHAGIRVAELMDLDGAGLDIVVGLSNRAAGRASARHLIERGYRRLAYVGHDLGQDRRAAKRFEGFREALSESAAALVATELMPGRSSAASGREGLARILERDDGVDAVYFSNDDMAMGGCFLCLARGIAVPDRVALFGFNGLDLAQALPQPLSTIRSPRVRMGEEGARLVCGRGPATVVDLGFELVPGATA</sequence>
<dbReference type="InterPro" id="IPR000843">
    <property type="entry name" value="HTH_LacI"/>
</dbReference>
<proteinExistence type="predicted"/>
<dbReference type="PANTHER" id="PTHR30146:SF33">
    <property type="entry name" value="TRANSCRIPTIONAL REGULATOR"/>
    <property type="match status" value="1"/>
</dbReference>
<dbReference type="OrthoDB" id="7170131at2"/>
<gene>
    <name evidence="5" type="ORF">P409_32350</name>
</gene>
<accession>A0A0A0CVT9</accession>
<dbReference type="AlphaFoldDB" id="A0A0A0CVT9"/>
<dbReference type="InterPro" id="IPR028082">
    <property type="entry name" value="Peripla_BP_I"/>
</dbReference>
<dbReference type="SUPFAM" id="SSF47413">
    <property type="entry name" value="lambda repressor-like DNA-binding domains"/>
    <property type="match status" value="1"/>
</dbReference>
<dbReference type="Gene3D" id="1.10.260.40">
    <property type="entry name" value="lambda repressor-like DNA-binding domains"/>
    <property type="match status" value="1"/>
</dbReference>
<dbReference type="Proteomes" id="UP000029995">
    <property type="component" value="Unassembled WGS sequence"/>
</dbReference>
<dbReference type="EMBL" id="JANX01000787">
    <property type="protein sequence ID" value="KGM30551.1"/>
    <property type="molecule type" value="Genomic_DNA"/>
</dbReference>
<dbReference type="Pfam" id="PF13377">
    <property type="entry name" value="Peripla_BP_3"/>
    <property type="match status" value="1"/>
</dbReference>
<dbReference type="CDD" id="cd01392">
    <property type="entry name" value="HTH_LacI"/>
    <property type="match status" value="1"/>
</dbReference>
<dbReference type="PROSITE" id="PS50932">
    <property type="entry name" value="HTH_LACI_2"/>
    <property type="match status" value="1"/>
</dbReference>
<dbReference type="PROSITE" id="PS00356">
    <property type="entry name" value="HTH_LACI_1"/>
    <property type="match status" value="1"/>
</dbReference>
<keyword evidence="3" id="KW-0804">Transcription</keyword>
<protein>
    <submittedName>
        <fullName evidence="5">LacI family transcriptional regulator</fullName>
    </submittedName>
</protein>
<dbReference type="InterPro" id="IPR046335">
    <property type="entry name" value="LacI/GalR-like_sensor"/>
</dbReference>
<evidence type="ECO:0000256" key="2">
    <source>
        <dbReference type="ARBA" id="ARBA00023125"/>
    </source>
</evidence>